<organism evidence="2 3">
    <name type="scientific">Campylobacter lanienae NCTC 13004</name>
    <dbReference type="NCBI Taxonomy" id="1031753"/>
    <lineage>
        <taxon>Bacteria</taxon>
        <taxon>Pseudomonadati</taxon>
        <taxon>Campylobacterota</taxon>
        <taxon>Epsilonproteobacteria</taxon>
        <taxon>Campylobacterales</taxon>
        <taxon>Campylobacteraceae</taxon>
        <taxon>Campylobacter</taxon>
    </lineage>
</organism>
<proteinExistence type="predicted"/>
<feature type="domain" description="HNH nuclease" evidence="1">
    <location>
        <begin position="288"/>
        <end position="345"/>
    </location>
</feature>
<evidence type="ECO:0000259" key="1">
    <source>
        <dbReference type="Pfam" id="PF13391"/>
    </source>
</evidence>
<dbReference type="RefSeq" id="WP_096017477.1">
    <property type="nucleotide sequence ID" value="NZ_CP015578.1"/>
</dbReference>
<dbReference type="KEGG" id="clx:CLAN_1329"/>
<gene>
    <name evidence="2" type="ORF">CLAN_1329</name>
</gene>
<dbReference type="InterPro" id="IPR003615">
    <property type="entry name" value="HNH_nuc"/>
</dbReference>
<dbReference type="EMBL" id="CP015578">
    <property type="protein sequence ID" value="ARQ98052.1"/>
    <property type="molecule type" value="Genomic_DNA"/>
</dbReference>
<keyword evidence="2" id="KW-0255">Endonuclease</keyword>
<name>A0A1X9SP80_9BACT</name>
<dbReference type="AlphaFoldDB" id="A0A1X9SP80"/>
<dbReference type="Pfam" id="PF13391">
    <property type="entry name" value="HNH_2"/>
    <property type="match status" value="1"/>
</dbReference>
<reference evidence="3" key="1">
    <citation type="journal article" date="2017" name="Genome Biol. Evol.">
        <title>Comparative Genomic Analysis Identifies a Campylobacter Clade Deficient in Selenium Metabolism.</title>
        <authorList>
            <person name="Miller W.G."/>
            <person name="Yee E."/>
            <person name="Lopes B.S."/>
            <person name="Chapman M.H."/>
            <person name="Huynh S."/>
            <person name="Bono J.L."/>
            <person name="Parker C.T."/>
            <person name="Strachan N.J.C."/>
            <person name="Forbes K.J."/>
        </authorList>
    </citation>
    <scope>NUCLEOTIDE SEQUENCE [LARGE SCALE GENOMIC DNA]</scope>
    <source>
        <strain evidence="3">NCTC 13004</strain>
    </source>
</reference>
<reference evidence="3" key="2">
    <citation type="journal article" date="2017" name="Genome Biol. Evol.">
        <title>Comparative genomic analysis identifies a Campylobacter clade deficient in selenium metabolism.</title>
        <authorList>
            <person name="Miller W.G."/>
            <person name="Yee E."/>
            <person name="Lopes B.S."/>
            <person name="Chapman M.H."/>
            <person name="Huynh S."/>
            <person name="Bono J.L."/>
            <person name="Parker C.T."/>
            <person name="Strachan N.J.C."/>
            <person name="Forbes K.J."/>
        </authorList>
    </citation>
    <scope>NUCLEOTIDE SEQUENCE [LARGE SCALE GENOMIC DNA]</scope>
    <source>
        <strain evidence="3">NCTC 13004</strain>
    </source>
</reference>
<dbReference type="Proteomes" id="UP000202031">
    <property type="component" value="Chromosome"/>
</dbReference>
<evidence type="ECO:0000313" key="3">
    <source>
        <dbReference type="Proteomes" id="UP000202031"/>
    </source>
</evidence>
<evidence type="ECO:0000313" key="2">
    <source>
        <dbReference type="EMBL" id="ARQ98052.1"/>
    </source>
</evidence>
<sequence length="410" mass="48846">MSKIYTNEFIEDKYKILDFLDDVSPIMTKYIKENSYSKFYLFYKIINHSDIPTFAKATKQNSLERNLLYYLSIDEMYELENKRNAPFETAHQSNIGLSLKFYETLNLKNPRDNNYLLNDFKDVYLVNENIKYFKLEFTKRIFDKLNKNYNSYRKIKDIQLSNNDFTAINLSVRVHGIGARNDEDFHQLRANIFKGDLFCLLCEEKLDQKGKIFIILKKNPRFFTLLDMTNETYENYQQKQMQKIIQNAKQQENINSDEMITRKFQPKWRKMLTDEIMACLQKDNEIICPFTWISADYTKVGTLFRASHIVSYAEANENEKFDINNGILLCANADALFDKHLISVDENKNLCFSFLLDDEILKSKLLLNQPIFKSILTDKRMEFMTRHYEKFKKLELLRRDSNYDLSSETI</sequence>
<keyword evidence="2" id="KW-0540">Nuclease</keyword>
<dbReference type="GO" id="GO:0004519">
    <property type="term" value="F:endonuclease activity"/>
    <property type="evidence" value="ECO:0007669"/>
    <property type="project" value="UniProtKB-KW"/>
</dbReference>
<dbReference type="REBASE" id="201615">
    <property type="entry name" value="Cla13004ORF1327P"/>
</dbReference>
<dbReference type="GeneID" id="46921797"/>
<accession>A0A1X9SP80</accession>
<protein>
    <submittedName>
        <fullName evidence="2">HNH endonuclease domain protein</fullName>
    </submittedName>
</protein>
<keyword evidence="2" id="KW-0378">Hydrolase</keyword>